<proteinExistence type="inferred from homology"/>
<reference evidence="4 5" key="1">
    <citation type="submission" date="2016-10" db="EMBL/GenBank/DDBJ databases">
        <authorList>
            <person name="de Groot N.N."/>
        </authorList>
    </citation>
    <scope>NUCLEOTIDE SEQUENCE [LARGE SCALE GENOMIC DNA]</scope>
    <source>
        <strain evidence="4 5">DSM 28286</strain>
    </source>
</reference>
<dbReference type="RefSeq" id="WP_090662851.1">
    <property type="nucleotide sequence ID" value="NZ_FOXQ01000017.1"/>
</dbReference>
<gene>
    <name evidence="4" type="ORF">SAMN05444277_11780</name>
</gene>
<dbReference type="InterPro" id="IPR045595">
    <property type="entry name" value="SufBD_N"/>
</dbReference>
<evidence type="ECO:0000259" key="3">
    <source>
        <dbReference type="Pfam" id="PF19295"/>
    </source>
</evidence>
<dbReference type="OrthoDB" id="9768262at2"/>
<dbReference type="PANTHER" id="PTHR43575:SF1">
    <property type="entry name" value="PROTEIN ABCI7, CHLOROPLASTIC"/>
    <property type="match status" value="1"/>
</dbReference>
<comment type="similarity">
    <text evidence="1">Belongs to the iron-sulfur cluster assembly SufBD family.</text>
</comment>
<dbReference type="STRING" id="1465490.SAMN05444277_11780"/>
<keyword evidence="5" id="KW-1185">Reference proteome</keyword>
<dbReference type="Pfam" id="PF19295">
    <property type="entry name" value="SufBD_N"/>
    <property type="match status" value="1"/>
</dbReference>
<dbReference type="SUPFAM" id="SSF101960">
    <property type="entry name" value="Stabilizer of iron transporter SufD"/>
    <property type="match status" value="1"/>
</dbReference>
<evidence type="ECO:0000256" key="1">
    <source>
        <dbReference type="ARBA" id="ARBA00043967"/>
    </source>
</evidence>
<feature type="domain" description="SUF system FeS cluster assembly SufBD core" evidence="2">
    <location>
        <begin position="174"/>
        <end position="403"/>
    </location>
</feature>
<protein>
    <submittedName>
        <fullName evidence="4">Iron-regulated ABC transporter permease protein SufD</fullName>
    </submittedName>
</protein>
<organism evidence="4 5">
    <name type="scientific">Parafilimonas terrae</name>
    <dbReference type="NCBI Taxonomy" id="1465490"/>
    <lineage>
        <taxon>Bacteria</taxon>
        <taxon>Pseudomonadati</taxon>
        <taxon>Bacteroidota</taxon>
        <taxon>Chitinophagia</taxon>
        <taxon>Chitinophagales</taxon>
        <taxon>Chitinophagaceae</taxon>
        <taxon>Parafilimonas</taxon>
    </lineage>
</organism>
<evidence type="ECO:0000313" key="5">
    <source>
        <dbReference type="Proteomes" id="UP000199031"/>
    </source>
</evidence>
<accession>A0A1I5Z8J2</accession>
<evidence type="ECO:0000313" key="4">
    <source>
        <dbReference type="EMBL" id="SFQ52685.1"/>
    </source>
</evidence>
<name>A0A1I5Z8J2_9BACT</name>
<dbReference type="InterPro" id="IPR011542">
    <property type="entry name" value="SUF_FeS_clus_asmbl_SufD"/>
</dbReference>
<feature type="domain" description="SUF system FeS cluster assembly SufBD N-terminal" evidence="3">
    <location>
        <begin position="21"/>
        <end position="165"/>
    </location>
</feature>
<dbReference type="Pfam" id="PF01458">
    <property type="entry name" value="SUFBD_core"/>
    <property type="match status" value="1"/>
</dbReference>
<dbReference type="Proteomes" id="UP000199031">
    <property type="component" value="Unassembled WGS sequence"/>
</dbReference>
<evidence type="ECO:0000259" key="2">
    <source>
        <dbReference type="Pfam" id="PF01458"/>
    </source>
</evidence>
<dbReference type="InterPro" id="IPR055346">
    <property type="entry name" value="Fe-S_cluster_assembly_SufBD"/>
</dbReference>
<dbReference type="NCBIfam" id="TIGR01981">
    <property type="entry name" value="sufD"/>
    <property type="match status" value="1"/>
</dbReference>
<dbReference type="AlphaFoldDB" id="A0A1I5Z8J2"/>
<sequence length="433" mass="48621">MSLTETIQDKYNELNAAAGNGLLGSIRAKAFELYNKSGIPTSRNEEWKYTRLTGLTNKNFAVHTTAVVPTKEMLNNVRLQSEFAAELFFVNGVFVKEISTFTNDALVVLSLHEAADSEYKTYVQQHLNQSSKYMKDGMNALNAAFTANGLFVLVKKNKVVEHPIFIYHITGTENDNVFVQPRSLLVVEENAQVQLVELYKNNGLHESFTNEVIEIAVQENARLEYYKVQDENENCHHVGTTHVQQVGKCFTHCVTITLNGGTIRNNINMILEAPNNEGHLYGLYMVNGKTHVDNHSIVDNLKPNCFSNEFYKGIMDGNSTGVFNGKIFVRQDAQKTNAYQSNKNVLISDNASVNTKPQLEIFADDVKCSHGCTVGQLDEDALFYLRARGIGEKKAKALLLHAFAADILEQVKIDVLKNYLEKKIDERLDIEVL</sequence>
<dbReference type="EMBL" id="FOXQ01000017">
    <property type="protein sequence ID" value="SFQ52685.1"/>
    <property type="molecule type" value="Genomic_DNA"/>
</dbReference>
<dbReference type="PANTHER" id="PTHR43575">
    <property type="entry name" value="PROTEIN ABCI7, CHLOROPLASTIC"/>
    <property type="match status" value="1"/>
</dbReference>
<dbReference type="GO" id="GO:0016226">
    <property type="term" value="P:iron-sulfur cluster assembly"/>
    <property type="evidence" value="ECO:0007669"/>
    <property type="project" value="InterPro"/>
</dbReference>
<dbReference type="InterPro" id="IPR000825">
    <property type="entry name" value="SUF_FeS_clus_asmbl_SufBD_core"/>
</dbReference>
<dbReference type="InterPro" id="IPR037284">
    <property type="entry name" value="SUF_FeS_clus_asmbl_SufBD_sf"/>
</dbReference>